<dbReference type="OrthoDB" id="7478200at2"/>
<dbReference type="AlphaFoldDB" id="A0A558QW18"/>
<dbReference type="EMBL" id="VNIM01000090">
    <property type="protein sequence ID" value="TVV71356.1"/>
    <property type="molecule type" value="Genomic_DNA"/>
</dbReference>
<proteinExistence type="predicted"/>
<evidence type="ECO:0000313" key="3">
    <source>
        <dbReference type="Proteomes" id="UP000318681"/>
    </source>
</evidence>
<protein>
    <submittedName>
        <fullName evidence="2">Uncharacterized protein</fullName>
    </submittedName>
</protein>
<keyword evidence="1" id="KW-0812">Transmembrane</keyword>
<dbReference type="RefSeq" id="WP_145154523.1">
    <property type="nucleotide sequence ID" value="NZ_VNIM01000090.1"/>
</dbReference>
<organism evidence="2 3">
    <name type="scientific">Alterirhizorhabdus solaris</name>
    <dbReference type="NCBI Taxonomy" id="2529389"/>
    <lineage>
        <taxon>Bacteria</taxon>
        <taxon>Pseudomonadati</taxon>
        <taxon>Pseudomonadota</taxon>
        <taxon>Alphaproteobacteria</taxon>
        <taxon>Sphingomonadales</taxon>
        <taxon>Rhizorhabdaceae</taxon>
        <taxon>Alterirhizorhabdus</taxon>
    </lineage>
</organism>
<feature type="transmembrane region" description="Helical" evidence="1">
    <location>
        <begin position="132"/>
        <end position="148"/>
    </location>
</feature>
<name>A0A558QW18_9SPHN</name>
<evidence type="ECO:0000313" key="2">
    <source>
        <dbReference type="EMBL" id="TVV71356.1"/>
    </source>
</evidence>
<keyword evidence="3" id="KW-1185">Reference proteome</keyword>
<comment type="caution">
    <text evidence="2">The sequence shown here is derived from an EMBL/GenBank/DDBJ whole genome shotgun (WGS) entry which is preliminary data.</text>
</comment>
<feature type="transmembrane region" description="Helical" evidence="1">
    <location>
        <begin position="102"/>
        <end position="125"/>
    </location>
</feature>
<accession>A0A558QW18</accession>
<keyword evidence="1" id="KW-0472">Membrane</keyword>
<evidence type="ECO:0000256" key="1">
    <source>
        <dbReference type="SAM" id="Phobius"/>
    </source>
</evidence>
<keyword evidence="1" id="KW-1133">Transmembrane helix</keyword>
<reference evidence="2 3" key="1">
    <citation type="submission" date="2019-07" db="EMBL/GenBank/DDBJ databases">
        <title>Sphingomonas solaris sp. nov., isolated from a solar panel from Boston, Massachusetts.</title>
        <authorList>
            <person name="Tanner K."/>
            <person name="Pascual J."/>
            <person name="Mancuso C."/>
            <person name="Pereto J."/>
            <person name="Khalil A."/>
            <person name="Vilanova C."/>
        </authorList>
    </citation>
    <scope>NUCLEOTIDE SEQUENCE [LARGE SCALE GENOMIC DNA]</scope>
    <source>
        <strain evidence="2 3">R4DWN</strain>
    </source>
</reference>
<sequence>MGRTFIGIRTVIGGLAGGGVLYLVGFLFWGTPLSTLAFSKVDDAANAQLQAALAQGLTQSGTGTYHIPWPSSPQGTVLHGRGPIATIHFNTQGFAPVDSASLLTGLVLALITGVLIALGLTFAGVRTFGERVRIVVLLSLAATLYLDIGQPVFNHYGAGYFIYTFVADVLGLSAAGIVIARWFMSGADAGVTRH</sequence>
<dbReference type="Proteomes" id="UP000318681">
    <property type="component" value="Unassembled WGS sequence"/>
</dbReference>
<feature type="transmembrane region" description="Helical" evidence="1">
    <location>
        <begin position="160"/>
        <end position="184"/>
    </location>
</feature>
<gene>
    <name evidence="2" type="ORF">FOY91_17005</name>
</gene>
<feature type="transmembrane region" description="Helical" evidence="1">
    <location>
        <begin position="12"/>
        <end position="30"/>
    </location>
</feature>